<organism evidence="6 7">
    <name type="scientific">Dokdonella immobilis</name>
    <dbReference type="NCBI Taxonomy" id="578942"/>
    <lineage>
        <taxon>Bacteria</taxon>
        <taxon>Pseudomonadati</taxon>
        <taxon>Pseudomonadota</taxon>
        <taxon>Gammaproteobacteria</taxon>
        <taxon>Lysobacterales</taxon>
        <taxon>Rhodanobacteraceae</taxon>
        <taxon>Dokdonella</taxon>
    </lineage>
</organism>
<dbReference type="GO" id="GO:0071111">
    <property type="term" value="F:cyclic-guanylate-specific phosphodiesterase activity"/>
    <property type="evidence" value="ECO:0007669"/>
    <property type="project" value="InterPro"/>
</dbReference>
<dbReference type="InterPro" id="IPR035965">
    <property type="entry name" value="PAS-like_dom_sf"/>
</dbReference>
<accession>A0A1I4WPC8</accession>
<dbReference type="Proteomes" id="UP000198575">
    <property type="component" value="Unassembled WGS sequence"/>
</dbReference>
<dbReference type="InterPro" id="IPR035919">
    <property type="entry name" value="EAL_sf"/>
</dbReference>
<dbReference type="Pfam" id="PF00563">
    <property type="entry name" value="EAL"/>
    <property type="match status" value="1"/>
</dbReference>
<dbReference type="InterPro" id="IPR013767">
    <property type="entry name" value="PAS_fold"/>
</dbReference>
<dbReference type="PROSITE" id="PS50110">
    <property type="entry name" value="RESPONSE_REGULATORY"/>
    <property type="match status" value="1"/>
</dbReference>
<dbReference type="SMART" id="SM00267">
    <property type="entry name" value="GGDEF"/>
    <property type="match status" value="1"/>
</dbReference>
<dbReference type="Gene3D" id="3.30.450.20">
    <property type="entry name" value="PAS domain"/>
    <property type="match status" value="1"/>
</dbReference>
<dbReference type="RefSeq" id="WP_092405946.1">
    <property type="nucleotide sequence ID" value="NZ_FOVF01000005.1"/>
</dbReference>
<evidence type="ECO:0000313" key="7">
    <source>
        <dbReference type="Proteomes" id="UP000198575"/>
    </source>
</evidence>
<dbReference type="InterPro" id="IPR001633">
    <property type="entry name" value="EAL_dom"/>
</dbReference>
<feature type="domain" description="GGDEF" evidence="5">
    <location>
        <begin position="299"/>
        <end position="432"/>
    </location>
</feature>
<evidence type="ECO:0000313" key="6">
    <source>
        <dbReference type="EMBL" id="SFN15043.1"/>
    </source>
</evidence>
<dbReference type="InterPro" id="IPR050706">
    <property type="entry name" value="Cyclic-di-GMP_PDE-like"/>
</dbReference>
<dbReference type="InterPro" id="IPR001789">
    <property type="entry name" value="Sig_transdc_resp-reg_receiver"/>
</dbReference>
<proteinExistence type="predicted"/>
<protein>
    <submittedName>
        <fullName evidence="6">Diguanylate cyclase/phosphodiesterase</fullName>
    </submittedName>
</protein>
<dbReference type="Pfam" id="PF00989">
    <property type="entry name" value="PAS"/>
    <property type="match status" value="1"/>
</dbReference>
<dbReference type="AlphaFoldDB" id="A0A1I4WPC8"/>
<dbReference type="Gene3D" id="3.30.70.270">
    <property type="match status" value="1"/>
</dbReference>
<dbReference type="CDD" id="cd01948">
    <property type="entry name" value="EAL"/>
    <property type="match status" value="1"/>
</dbReference>
<sequence length="692" mass="76983">MTKPDNVIKLLLIEDSADEAEQIISMLRNGGIAVRPSRAANEAELDDLLERQTPDLILANLGSRDLPLRQAAEAMNRTGKDIALIAYGAKPDDAAVVEAFRDGARALALQGRADHLQMIVRREFESLTTRRSVRRLENALRESERRCSDLLDSSRDPIAYVHEGMHVRANRAYLETFGYEDFEDIESMSILDMVAPDDAEDFKSLLKRLSKGERPPQKLNLKAQRGDGTIFDAVMEFAEAIYEGEPCQQIVFRQQATDPGIAEELDALRSKDLITELFNRQYLTTELDRAAAAAASGKTEQALILLELDNYKTVLDGIGLGNTDLLLGDMANLLRRHLLESDIPGRLGEHTFGILVHDRSAEVVGQLAETLRKAFEERIFEVGKNSINLTISVAATLIGEKTANGNAALDQASVTLRAIQAEGGNMARVFDPAAKDKADAEKNRHWLKLIKDSLDNDGYVLYFQPIISLQGAEGEYYEILLRMKGPKGEILPGFFMPIAEQHGLMPQLDRWVIANAIRALAEREQGGRKTTFFIKLAPQSLEDQGLLPWVALQLKNARQRGDALVFEMPESKVVTNLKPARAFVRGLEQLHCGFALEQFGSGLNSFQLLKHIPAHYLKVDRSYMAELPKSKENQERIKAMCEQAHNAGKLTIAEFVEDAASMSILFSCGINFVQGNFLQEPEQVMTYDFGGT</sequence>
<dbReference type="PROSITE" id="PS50887">
    <property type="entry name" value="GGDEF"/>
    <property type="match status" value="1"/>
</dbReference>
<dbReference type="PANTHER" id="PTHR33121:SF79">
    <property type="entry name" value="CYCLIC DI-GMP PHOSPHODIESTERASE PDED-RELATED"/>
    <property type="match status" value="1"/>
</dbReference>
<dbReference type="InterPro" id="IPR029787">
    <property type="entry name" value="Nucleotide_cyclase"/>
</dbReference>
<keyword evidence="7" id="KW-1185">Reference proteome</keyword>
<dbReference type="PANTHER" id="PTHR33121">
    <property type="entry name" value="CYCLIC DI-GMP PHOSPHODIESTERASE PDEF"/>
    <property type="match status" value="1"/>
</dbReference>
<dbReference type="PROSITE" id="PS50883">
    <property type="entry name" value="EAL"/>
    <property type="match status" value="1"/>
</dbReference>
<dbReference type="Gene3D" id="3.40.50.2300">
    <property type="match status" value="1"/>
</dbReference>
<dbReference type="GO" id="GO:0006355">
    <property type="term" value="P:regulation of DNA-templated transcription"/>
    <property type="evidence" value="ECO:0007669"/>
    <property type="project" value="InterPro"/>
</dbReference>
<gene>
    <name evidence="6" type="ORF">SAMN05216289_105184</name>
</gene>
<dbReference type="Gene3D" id="3.20.20.450">
    <property type="entry name" value="EAL domain"/>
    <property type="match status" value="1"/>
</dbReference>
<evidence type="ECO:0000256" key="1">
    <source>
        <dbReference type="PROSITE-ProRule" id="PRU00169"/>
    </source>
</evidence>
<dbReference type="NCBIfam" id="TIGR00229">
    <property type="entry name" value="sensory_box"/>
    <property type="match status" value="1"/>
</dbReference>
<dbReference type="NCBIfam" id="TIGR00254">
    <property type="entry name" value="GGDEF"/>
    <property type="match status" value="1"/>
</dbReference>
<feature type="domain" description="EAL" evidence="4">
    <location>
        <begin position="443"/>
        <end position="692"/>
    </location>
</feature>
<dbReference type="SMART" id="SM00052">
    <property type="entry name" value="EAL"/>
    <property type="match status" value="1"/>
</dbReference>
<dbReference type="InterPro" id="IPR043128">
    <property type="entry name" value="Rev_trsase/Diguanyl_cyclase"/>
</dbReference>
<dbReference type="SUPFAM" id="SSF55073">
    <property type="entry name" value="Nucleotide cyclase"/>
    <property type="match status" value="1"/>
</dbReference>
<feature type="domain" description="Response regulatory" evidence="2">
    <location>
        <begin position="9"/>
        <end position="127"/>
    </location>
</feature>
<comment type="caution">
    <text evidence="1">Lacks conserved residue(s) required for the propagation of feature annotation.</text>
</comment>
<dbReference type="CDD" id="cd00156">
    <property type="entry name" value="REC"/>
    <property type="match status" value="1"/>
</dbReference>
<dbReference type="InterPro" id="IPR000014">
    <property type="entry name" value="PAS"/>
</dbReference>
<feature type="domain" description="PAS" evidence="3">
    <location>
        <begin position="163"/>
        <end position="213"/>
    </location>
</feature>
<dbReference type="Pfam" id="PF00990">
    <property type="entry name" value="GGDEF"/>
    <property type="match status" value="1"/>
</dbReference>
<evidence type="ECO:0000259" key="3">
    <source>
        <dbReference type="PROSITE" id="PS50112"/>
    </source>
</evidence>
<reference evidence="6 7" key="1">
    <citation type="submission" date="2016-10" db="EMBL/GenBank/DDBJ databases">
        <authorList>
            <person name="de Groot N.N."/>
        </authorList>
    </citation>
    <scope>NUCLEOTIDE SEQUENCE [LARGE SCALE GENOMIC DNA]</scope>
    <source>
        <strain evidence="6 7">CGMCC 1.7659</strain>
    </source>
</reference>
<dbReference type="STRING" id="578942.SAMN05216289_105184"/>
<name>A0A1I4WPC8_9GAMM</name>
<dbReference type="SUPFAM" id="SSF141868">
    <property type="entry name" value="EAL domain-like"/>
    <property type="match status" value="1"/>
</dbReference>
<evidence type="ECO:0000259" key="4">
    <source>
        <dbReference type="PROSITE" id="PS50883"/>
    </source>
</evidence>
<dbReference type="OrthoDB" id="7052318at2"/>
<dbReference type="GO" id="GO:0000160">
    <property type="term" value="P:phosphorelay signal transduction system"/>
    <property type="evidence" value="ECO:0007669"/>
    <property type="project" value="InterPro"/>
</dbReference>
<dbReference type="InterPro" id="IPR000160">
    <property type="entry name" value="GGDEF_dom"/>
</dbReference>
<dbReference type="SUPFAM" id="SSF55785">
    <property type="entry name" value="PYP-like sensor domain (PAS domain)"/>
    <property type="match status" value="1"/>
</dbReference>
<dbReference type="SMART" id="SM00091">
    <property type="entry name" value="PAS"/>
    <property type="match status" value="1"/>
</dbReference>
<evidence type="ECO:0000259" key="2">
    <source>
        <dbReference type="PROSITE" id="PS50110"/>
    </source>
</evidence>
<dbReference type="InterPro" id="IPR011006">
    <property type="entry name" value="CheY-like_superfamily"/>
</dbReference>
<dbReference type="SUPFAM" id="SSF52172">
    <property type="entry name" value="CheY-like"/>
    <property type="match status" value="1"/>
</dbReference>
<dbReference type="PROSITE" id="PS50112">
    <property type="entry name" value="PAS"/>
    <property type="match status" value="1"/>
</dbReference>
<evidence type="ECO:0000259" key="5">
    <source>
        <dbReference type="PROSITE" id="PS50887"/>
    </source>
</evidence>
<dbReference type="EMBL" id="FOVF01000005">
    <property type="protein sequence ID" value="SFN15043.1"/>
    <property type="molecule type" value="Genomic_DNA"/>
</dbReference>
<dbReference type="CDD" id="cd01949">
    <property type="entry name" value="GGDEF"/>
    <property type="match status" value="1"/>
</dbReference>